<dbReference type="Pfam" id="PF00856">
    <property type="entry name" value="SET"/>
    <property type="match status" value="1"/>
</dbReference>
<sequence length="384" mass="41809">MSSKIEGYFHHFPPKSFNVAIETKASTTMPGSRSVLVAKQDFKAGDLIYKEYPVIATLDHDLHEAGTHCNHCLRAVDPESAITTSDNFKSTFCSSDCQIAAKIQYQNLLFSLEPPLPPQMSLPQPTEQAEKRKTAQEALVGYLAAHPSRDGPALLVAELVARQLALETEKMITTMMPGAVPKAPGGDFADAEGGGYLLADHVERLRFLEAETPEEEVSLLSGVLSAALPGLEAFVTPERYTTFLGKIAYNAFGVCYNGGRLDRPETYTDKTRTPFGTSHQIGSAFYTVSSYLSHSCTPSARPSFDGGNAELHLIATRDIAQGEELSVAFVDVAQPADVRRAELQAGWKFGCTCEKCTEENDETGEAVEDASKLEPTMKRFENQA</sequence>
<evidence type="ECO:0000313" key="3">
    <source>
        <dbReference type="EMBL" id="TRM67859.1"/>
    </source>
</evidence>
<dbReference type="SUPFAM" id="SSF82199">
    <property type="entry name" value="SET domain"/>
    <property type="match status" value="1"/>
</dbReference>
<dbReference type="InterPro" id="IPR001214">
    <property type="entry name" value="SET_dom"/>
</dbReference>
<dbReference type="Gene3D" id="2.170.270.10">
    <property type="entry name" value="SET domain"/>
    <property type="match status" value="2"/>
</dbReference>
<evidence type="ECO:0000313" key="4">
    <source>
        <dbReference type="Proteomes" id="UP000320762"/>
    </source>
</evidence>
<dbReference type="OrthoDB" id="2154253at2759"/>
<dbReference type="PROSITE" id="PS50280">
    <property type="entry name" value="SET"/>
    <property type="match status" value="1"/>
</dbReference>
<feature type="domain" description="SET" evidence="2">
    <location>
        <begin position="19"/>
        <end position="330"/>
    </location>
</feature>
<keyword evidence="4" id="KW-1185">Reference proteome</keyword>
<accession>A0A550CSV3</accession>
<dbReference type="InterPro" id="IPR050869">
    <property type="entry name" value="H3K4_H4K5_MeTrfase"/>
</dbReference>
<dbReference type="STRING" id="97359.A0A550CSV3"/>
<dbReference type="PANTHER" id="PTHR12197:SF251">
    <property type="entry name" value="EG:BACR7C10.4 PROTEIN"/>
    <property type="match status" value="1"/>
</dbReference>
<protein>
    <recommendedName>
        <fullName evidence="2">SET domain-containing protein</fullName>
    </recommendedName>
</protein>
<gene>
    <name evidence="3" type="ORF">BD626DRAFT_107195</name>
</gene>
<dbReference type="AlphaFoldDB" id="A0A550CSV3"/>
<dbReference type="Proteomes" id="UP000320762">
    <property type="component" value="Unassembled WGS sequence"/>
</dbReference>
<evidence type="ECO:0000256" key="1">
    <source>
        <dbReference type="SAM" id="MobiDB-lite"/>
    </source>
</evidence>
<dbReference type="Gene3D" id="6.10.140.2220">
    <property type="match status" value="1"/>
</dbReference>
<feature type="region of interest" description="Disordered" evidence="1">
    <location>
        <begin position="360"/>
        <end position="384"/>
    </location>
</feature>
<dbReference type="GO" id="GO:0005634">
    <property type="term" value="C:nucleus"/>
    <property type="evidence" value="ECO:0007669"/>
    <property type="project" value="TreeGrafter"/>
</dbReference>
<organism evidence="3 4">
    <name type="scientific">Schizophyllum amplum</name>
    <dbReference type="NCBI Taxonomy" id="97359"/>
    <lineage>
        <taxon>Eukaryota</taxon>
        <taxon>Fungi</taxon>
        <taxon>Dikarya</taxon>
        <taxon>Basidiomycota</taxon>
        <taxon>Agaricomycotina</taxon>
        <taxon>Agaricomycetes</taxon>
        <taxon>Agaricomycetidae</taxon>
        <taxon>Agaricales</taxon>
        <taxon>Schizophyllaceae</taxon>
        <taxon>Schizophyllum</taxon>
    </lineage>
</organism>
<feature type="compositionally biased region" description="Basic and acidic residues" evidence="1">
    <location>
        <begin position="369"/>
        <end position="384"/>
    </location>
</feature>
<dbReference type="CDD" id="cd20071">
    <property type="entry name" value="SET_SMYD"/>
    <property type="match status" value="1"/>
</dbReference>
<dbReference type="Gene3D" id="1.10.220.160">
    <property type="match status" value="1"/>
</dbReference>
<dbReference type="PANTHER" id="PTHR12197">
    <property type="entry name" value="HISTONE-LYSINE N-METHYLTRANSFERASE SMYD"/>
    <property type="match status" value="1"/>
</dbReference>
<evidence type="ECO:0000259" key="2">
    <source>
        <dbReference type="PROSITE" id="PS50280"/>
    </source>
</evidence>
<dbReference type="InterPro" id="IPR046341">
    <property type="entry name" value="SET_dom_sf"/>
</dbReference>
<name>A0A550CSV3_9AGAR</name>
<proteinExistence type="predicted"/>
<comment type="caution">
    <text evidence="3">The sequence shown here is derived from an EMBL/GenBank/DDBJ whole genome shotgun (WGS) entry which is preliminary data.</text>
</comment>
<dbReference type="EMBL" id="VDMD01000002">
    <property type="protein sequence ID" value="TRM67859.1"/>
    <property type="molecule type" value="Genomic_DNA"/>
</dbReference>
<reference evidence="3 4" key="1">
    <citation type="journal article" date="2019" name="New Phytol.">
        <title>Comparative genomics reveals unique wood-decay strategies and fruiting body development in the Schizophyllaceae.</title>
        <authorList>
            <person name="Almasi E."/>
            <person name="Sahu N."/>
            <person name="Krizsan K."/>
            <person name="Balint B."/>
            <person name="Kovacs G.M."/>
            <person name="Kiss B."/>
            <person name="Cseklye J."/>
            <person name="Drula E."/>
            <person name="Henrissat B."/>
            <person name="Nagy I."/>
            <person name="Chovatia M."/>
            <person name="Adam C."/>
            <person name="LaButti K."/>
            <person name="Lipzen A."/>
            <person name="Riley R."/>
            <person name="Grigoriev I.V."/>
            <person name="Nagy L.G."/>
        </authorList>
    </citation>
    <scope>NUCLEOTIDE SEQUENCE [LARGE SCALE GENOMIC DNA]</scope>
    <source>
        <strain evidence="3 4">NL-1724</strain>
    </source>
</reference>